<feature type="transmembrane region" description="Helical" evidence="10">
    <location>
        <begin position="294"/>
        <end position="315"/>
    </location>
</feature>
<evidence type="ECO:0000313" key="12">
    <source>
        <dbReference type="EMBL" id="ADI36468.1"/>
    </source>
</evidence>
<keyword evidence="13" id="KW-1185">Reference proteome</keyword>
<dbReference type="InterPro" id="IPR038770">
    <property type="entry name" value="Na+/solute_symporter_sf"/>
</dbReference>
<evidence type="ECO:0000259" key="11">
    <source>
        <dbReference type="Pfam" id="PF00999"/>
    </source>
</evidence>
<feature type="transmembrane region" description="Helical" evidence="10">
    <location>
        <begin position="139"/>
        <end position="160"/>
    </location>
</feature>
<feature type="transmembrane region" description="Helical" evidence="10">
    <location>
        <begin position="21"/>
        <end position="42"/>
    </location>
</feature>
<dbReference type="EMBL" id="CP002057">
    <property type="protein sequence ID" value="ADI36468.1"/>
    <property type="molecule type" value="Genomic_DNA"/>
</dbReference>
<dbReference type="GO" id="GO:0006814">
    <property type="term" value="P:sodium ion transport"/>
    <property type="evidence" value="ECO:0007669"/>
    <property type="project" value="UniProtKB-KW"/>
</dbReference>
<sequence length="391" mass="43060">MLFIVMLLIFVFPQILKRFNIPGITAMMLAGIFVGPYGFNLIPMSESLMQFGAFGMLFLMFLAGLEVDNDTLREEFKNSTVLSLFSMVIPAIGGYFVAQFFGLDFFGSLIYAVIFSSHSVGIVYGLMDELNMIKSKLGTTLLSATVVVDLISLIIVSIIVKATETATTIGLSLNSEIFQFIGLVLVYIIGLLLVIPLMSKYIFKKLEELHVPKIHFILLLILISIITGEYIGIHPIIGAFITGIAVSEELTKEEHDTLLNENLNAIGYGLFIPLFFLTVGMNTNIGVLTDLSNLSLILVAVSVLAILKTFSGYISLRILKYNHKKSFCGGVFTIPSLSTALVAATLGLELGLLPYQYFVAIVILSLITSTLPPIFLKSYVMKHKEEFTEEN</sequence>
<dbReference type="GO" id="GO:0016020">
    <property type="term" value="C:membrane"/>
    <property type="evidence" value="ECO:0007669"/>
    <property type="project" value="UniProtKB-SubCell"/>
</dbReference>
<comment type="subcellular location">
    <subcellularLocation>
        <location evidence="1">Membrane</location>
        <topology evidence="1">Multi-pass membrane protein</topology>
    </subcellularLocation>
</comment>
<gene>
    <name evidence="12" type="ordered locus">Mvol_0809</name>
</gene>
<protein>
    <submittedName>
        <fullName evidence="12">Sodium/hydrogen exchanger</fullName>
    </submittedName>
</protein>
<feature type="transmembrane region" description="Helical" evidence="10">
    <location>
        <begin position="210"/>
        <end position="227"/>
    </location>
</feature>
<dbReference type="FunCoup" id="D7DTK8">
    <property type="interactions" value="108"/>
</dbReference>
<dbReference type="eggNOG" id="arCOG01953">
    <property type="taxonomic scope" value="Archaea"/>
</dbReference>
<feature type="transmembrane region" description="Helical" evidence="10">
    <location>
        <begin position="263"/>
        <end position="282"/>
    </location>
</feature>
<proteinExistence type="predicted"/>
<evidence type="ECO:0000256" key="6">
    <source>
        <dbReference type="ARBA" id="ARBA00023053"/>
    </source>
</evidence>
<keyword evidence="3" id="KW-0050">Antiport</keyword>
<evidence type="ECO:0000313" key="13">
    <source>
        <dbReference type="Proteomes" id="UP000007722"/>
    </source>
</evidence>
<evidence type="ECO:0000256" key="8">
    <source>
        <dbReference type="ARBA" id="ARBA00023136"/>
    </source>
</evidence>
<keyword evidence="4 10" id="KW-0812">Transmembrane</keyword>
<dbReference type="PANTHER" id="PTHR43562:SF3">
    <property type="entry name" value="SODIUM ION_PROTON EXCHANGER (EUROFUNG)"/>
    <property type="match status" value="1"/>
</dbReference>
<feature type="transmembrane region" description="Helical" evidence="10">
    <location>
        <begin position="48"/>
        <end position="67"/>
    </location>
</feature>
<dbReference type="Gene3D" id="1.20.1530.20">
    <property type="match status" value="1"/>
</dbReference>
<evidence type="ECO:0000256" key="3">
    <source>
        <dbReference type="ARBA" id="ARBA00022449"/>
    </source>
</evidence>
<dbReference type="HOGENOM" id="CLU_005126_7_1_2"/>
<dbReference type="GO" id="GO:1902600">
    <property type="term" value="P:proton transmembrane transport"/>
    <property type="evidence" value="ECO:0007669"/>
    <property type="project" value="InterPro"/>
</dbReference>
<evidence type="ECO:0000256" key="2">
    <source>
        <dbReference type="ARBA" id="ARBA00022448"/>
    </source>
</evidence>
<feature type="transmembrane region" description="Helical" evidence="10">
    <location>
        <begin position="327"/>
        <end position="348"/>
    </location>
</feature>
<dbReference type="STRING" id="456320.Mvol_0809"/>
<accession>D7DTK8</accession>
<dbReference type="Proteomes" id="UP000007722">
    <property type="component" value="Chromosome"/>
</dbReference>
<dbReference type="Pfam" id="PF00999">
    <property type="entry name" value="Na_H_Exchanger"/>
    <property type="match status" value="1"/>
</dbReference>
<feature type="transmembrane region" description="Helical" evidence="10">
    <location>
        <begin position="79"/>
        <end position="102"/>
    </location>
</feature>
<dbReference type="InterPro" id="IPR006153">
    <property type="entry name" value="Cation/H_exchanger_TM"/>
</dbReference>
<evidence type="ECO:0000256" key="1">
    <source>
        <dbReference type="ARBA" id="ARBA00004141"/>
    </source>
</evidence>
<feature type="transmembrane region" description="Helical" evidence="10">
    <location>
        <begin position="180"/>
        <end position="198"/>
    </location>
</feature>
<keyword evidence="7" id="KW-0406">Ion transport</keyword>
<dbReference type="PANTHER" id="PTHR43562">
    <property type="entry name" value="NAPA-TYPE SODIUM/HYDROGEN ANTIPORTER"/>
    <property type="match status" value="1"/>
</dbReference>
<feature type="transmembrane region" description="Helical" evidence="10">
    <location>
        <begin position="108"/>
        <end position="127"/>
    </location>
</feature>
<feature type="domain" description="Cation/H+ exchanger transmembrane" evidence="11">
    <location>
        <begin position="7"/>
        <end position="379"/>
    </location>
</feature>
<keyword evidence="2" id="KW-0813">Transport</keyword>
<reference evidence="12 13" key="1">
    <citation type="submission" date="2010-05" db="EMBL/GenBank/DDBJ databases">
        <title>Complete sequence of Methanococcus voltae A3.</title>
        <authorList>
            <consortium name="US DOE Joint Genome Institute"/>
            <person name="Lucas S."/>
            <person name="Copeland A."/>
            <person name="Lapidus A."/>
            <person name="Cheng J.-F."/>
            <person name="Bruce D."/>
            <person name="Goodwin L."/>
            <person name="Pitluck S."/>
            <person name="Lowry S."/>
            <person name="Clum A."/>
            <person name="Land M."/>
            <person name="Hauser L."/>
            <person name="Kyrpides N."/>
            <person name="Mikhailova N."/>
            <person name="Whitman W.B."/>
            <person name="Woyke T."/>
        </authorList>
    </citation>
    <scope>NUCLEOTIDE SEQUENCE [LARGE SCALE GENOMIC DNA]</scope>
    <source>
        <strain evidence="13">ATCC BAA-1334 / A3</strain>
    </source>
</reference>
<name>D7DTK8_METV3</name>
<evidence type="ECO:0000256" key="9">
    <source>
        <dbReference type="ARBA" id="ARBA00023201"/>
    </source>
</evidence>
<dbReference type="GO" id="GO:0015297">
    <property type="term" value="F:antiporter activity"/>
    <property type="evidence" value="ECO:0007669"/>
    <property type="project" value="UniProtKB-KW"/>
</dbReference>
<dbReference type="AlphaFoldDB" id="D7DTK8"/>
<keyword evidence="5 10" id="KW-1133">Transmembrane helix</keyword>
<organism evidence="12 13">
    <name type="scientific">Methanococcus voltae (strain ATCC BAA-1334 / A3)</name>
    <dbReference type="NCBI Taxonomy" id="456320"/>
    <lineage>
        <taxon>Archaea</taxon>
        <taxon>Methanobacteriati</taxon>
        <taxon>Methanobacteriota</taxon>
        <taxon>Methanomada group</taxon>
        <taxon>Methanococci</taxon>
        <taxon>Methanococcales</taxon>
        <taxon>Methanococcaceae</taxon>
        <taxon>Methanococcus</taxon>
    </lineage>
</organism>
<dbReference type="InParanoid" id="D7DTK8"/>
<evidence type="ECO:0000256" key="5">
    <source>
        <dbReference type="ARBA" id="ARBA00022989"/>
    </source>
</evidence>
<feature type="transmembrane region" description="Helical" evidence="10">
    <location>
        <begin position="354"/>
        <end position="376"/>
    </location>
</feature>
<dbReference type="KEGG" id="mvo:Mvol_0809"/>
<keyword evidence="6" id="KW-0915">Sodium</keyword>
<keyword evidence="9" id="KW-0739">Sodium transport</keyword>
<evidence type="ECO:0000256" key="7">
    <source>
        <dbReference type="ARBA" id="ARBA00023065"/>
    </source>
</evidence>
<evidence type="ECO:0000256" key="10">
    <source>
        <dbReference type="SAM" id="Phobius"/>
    </source>
</evidence>
<keyword evidence="8 10" id="KW-0472">Membrane</keyword>
<evidence type="ECO:0000256" key="4">
    <source>
        <dbReference type="ARBA" id="ARBA00022692"/>
    </source>
</evidence>